<dbReference type="Proteomes" id="UP000308197">
    <property type="component" value="Unassembled WGS sequence"/>
</dbReference>
<dbReference type="Pfam" id="PF06985">
    <property type="entry name" value="HET"/>
    <property type="match status" value="1"/>
</dbReference>
<dbReference type="PANTHER" id="PTHR10622:SF10">
    <property type="entry name" value="HET DOMAIN-CONTAINING PROTEIN"/>
    <property type="match status" value="1"/>
</dbReference>
<name>A0A5C3PFT2_9APHY</name>
<sequence>MWLLSTDRAELHFFPSVQAAQIARFAILSHVWNETEQTFQETQDLRVNCQRKCRGYPFSRTRVNPRDLSSVKVRESCKLAERHGYKWIWNDTCCIDKTSSSELSESINSMFSYYSHADVCYGYLGDVTRDTDCPLDAKFRQSRWFTRGWTLQELLAPDRVIFLSSAWTFMGTKATHARLVSEITKIPEVVLLLEEEIWDMSVARRMSWASQRKTTRAEDDAYCLMGIFDINMPPLYGEGKKAFGRLQEEIMKRSTDSTLFAWSHLTFLPSDADEMSLLSPSTLLFSRAGDLLFAPDTMYKIYNCVSQQDEVRY</sequence>
<dbReference type="InterPro" id="IPR010730">
    <property type="entry name" value="HET"/>
</dbReference>
<evidence type="ECO:0000313" key="4">
    <source>
        <dbReference type="Proteomes" id="UP000308197"/>
    </source>
</evidence>
<feature type="domain" description="Heterokaryon incompatibility" evidence="1">
    <location>
        <begin position="25"/>
        <end position="134"/>
    </location>
</feature>
<reference evidence="3 4" key="1">
    <citation type="journal article" date="2019" name="Nat. Ecol. Evol.">
        <title>Megaphylogeny resolves global patterns of mushroom evolution.</title>
        <authorList>
            <person name="Varga T."/>
            <person name="Krizsan K."/>
            <person name="Foldi C."/>
            <person name="Dima B."/>
            <person name="Sanchez-Garcia M."/>
            <person name="Sanchez-Ramirez S."/>
            <person name="Szollosi G.J."/>
            <person name="Szarkandi J.G."/>
            <person name="Papp V."/>
            <person name="Albert L."/>
            <person name="Andreopoulos W."/>
            <person name="Angelini C."/>
            <person name="Antonin V."/>
            <person name="Barry K.W."/>
            <person name="Bougher N.L."/>
            <person name="Buchanan P."/>
            <person name="Buyck B."/>
            <person name="Bense V."/>
            <person name="Catcheside P."/>
            <person name="Chovatia M."/>
            <person name="Cooper J."/>
            <person name="Damon W."/>
            <person name="Desjardin D."/>
            <person name="Finy P."/>
            <person name="Geml J."/>
            <person name="Haridas S."/>
            <person name="Hughes K."/>
            <person name="Justo A."/>
            <person name="Karasinski D."/>
            <person name="Kautmanova I."/>
            <person name="Kiss B."/>
            <person name="Kocsube S."/>
            <person name="Kotiranta H."/>
            <person name="LaButti K.M."/>
            <person name="Lechner B.E."/>
            <person name="Liimatainen K."/>
            <person name="Lipzen A."/>
            <person name="Lukacs Z."/>
            <person name="Mihaltcheva S."/>
            <person name="Morgado L.N."/>
            <person name="Niskanen T."/>
            <person name="Noordeloos M.E."/>
            <person name="Ohm R.A."/>
            <person name="Ortiz-Santana B."/>
            <person name="Ovrebo C."/>
            <person name="Racz N."/>
            <person name="Riley R."/>
            <person name="Savchenko A."/>
            <person name="Shiryaev A."/>
            <person name="Soop K."/>
            <person name="Spirin V."/>
            <person name="Szebenyi C."/>
            <person name="Tomsovsky M."/>
            <person name="Tulloss R.E."/>
            <person name="Uehling J."/>
            <person name="Grigoriev I.V."/>
            <person name="Vagvolgyi C."/>
            <person name="Papp T."/>
            <person name="Martin F.M."/>
            <person name="Miettinen O."/>
            <person name="Hibbett D.S."/>
            <person name="Nagy L.G."/>
        </authorList>
    </citation>
    <scope>NUCLEOTIDE SEQUENCE [LARGE SCALE GENOMIC DNA]</scope>
    <source>
        <strain evidence="3 4">HHB13444</strain>
    </source>
</reference>
<dbReference type="InParanoid" id="A0A5C3PFT2"/>
<feature type="domain" description="DUF8212" evidence="2">
    <location>
        <begin position="241"/>
        <end position="269"/>
    </location>
</feature>
<dbReference type="PANTHER" id="PTHR10622">
    <property type="entry name" value="HET DOMAIN-CONTAINING PROTEIN"/>
    <property type="match status" value="1"/>
</dbReference>
<dbReference type="Pfam" id="PF26640">
    <property type="entry name" value="DUF8212"/>
    <property type="match status" value="1"/>
</dbReference>
<evidence type="ECO:0000259" key="1">
    <source>
        <dbReference type="Pfam" id="PF06985"/>
    </source>
</evidence>
<organism evidence="3 4">
    <name type="scientific">Polyporus arcularius HHB13444</name>
    <dbReference type="NCBI Taxonomy" id="1314778"/>
    <lineage>
        <taxon>Eukaryota</taxon>
        <taxon>Fungi</taxon>
        <taxon>Dikarya</taxon>
        <taxon>Basidiomycota</taxon>
        <taxon>Agaricomycotina</taxon>
        <taxon>Agaricomycetes</taxon>
        <taxon>Polyporales</taxon>
        <taxon>Polyporaceae</taxon>
        <taxon>Polyporus</taxon>
    </lineage>
</organism>
<proteinExistence type="predicted"/>
<dbReference type="EMBL" id="ML211141">
    <property type="protein sequence ID" value="TFK87719.1"/>
    <property type="molecule type" value="Genomic_DNA"/>
</dbReference>
<evidence type="ECO:0000313" key="3">
    <source>
        <dbReference type="EMBL" id="TFK87719.1"/>
    </source>
</evidence>
<keyword evidence="4" id="KW-1185">Reference proteome</keyword>
<dbReference type="STRING" id="1314778.A0A5C3PFT2"/>
<evidence type="ECO:0000259" key="2">
    <source>
        <dbReference type="Pfam" id="PF26640"/>
    </source>
</evidence>
<protein>
    <submittedName>
        <fullName evidence="3">HET-domain-containing protein</fullName>
    </submittedName>
</protein>
<gene>
    <name evidence="3" type="ORF">K466DRAFT_490328</name>
</gene>
<dbReference type="AlphaFoldDB" id="A0A5C3PFT2"/>
<dbReference type="InterPro" id="IPR058525">
    <property type="entry name" value="DUF8212"/>
</dbReference>
<accession>A0A5C3PFT2</accession>